<proteinExistence type="predicted"/>
<dbReference type="CDD" id="cd04301">
    <property type="entry name" value="NAT_SF"/>
    <property type="match status" value="1"/>
</dbReference>
<sequence length="143" mass="16989">MIRELESFEVDTIMDIWLKTNIRAHSFIPEKYWLDNYNVVKEEYLPMSETFVYVEDDVIRGFIGVIDDHFIGALFVMEEYQGKGVGRRLLDHCKSLCSDLELGVYSENKMAIRFYTKNGFRVKKEQPNEDSGFMEYLMSWKKE</sequence>
<dbReference type="SUPFAM" id="SSF55729">
    <property type="entry name" value="Acyl-CoA N-acyltransferases (Nat)"/>
    <property type="match status" value="1"/>
</dbReference>
<name>A0A1I4NT70_9EURY</name>
<dbReference type="Proteomes" id="UP000198535">
    <property type="component" value="Unassembled WGS sequence"/>
</dbReference>
<dbReference type="GO" id="GO:0016747">
    <property type="term" value="F:acyltransferase activity, transferring groups other than amino-acyl groups"/>
    <property type="evidence" value="ECO:0007669"/>
    <property type="project" value="InterPro"/>
</dbReference>
<protein>
    <submittedName>
        <fullName evidence="4">Putative acetyltransferase</fullName>
    </submittedName>
</protein>
<keyword evidence="5" id="KW-1185">Reference proteome</keyword>
<accession>A0A1I4NT70</accession>
<dbReference type="Pfam" id="PF13673">
    <property type="entry name" value="Acetyltransf_10"/>
    <property type="match status" value="1"/>
</dbReference>
<dbReference type="RefSeq" id="WP_091932002.1">
    <property type="nucleotide sequence ID" value="NZ_FOUJ01000001.1"/>
</dbReference>
<dbReference type="PANTHER" id="PTHR43800:SF1">
    <property type="entry name" value="PEPTIDYL-LYSINE N-ACETYLTRANSFERASE YJAB"/>
    <property type="match status" value="1"/>
</dbReference>
<dbReference type="EMBL" id="FOUJ01000001">
    <property type="protein sequence ID" value="SFM18333.1"/>
    <property type="molecule type" value="Genomic_DNA"/>
</dbReference>
<evidence type="ECO:0000313" key="5">
    <source>
        <dbReference type="Proteomes" id="UP000198535"/>
    </source>
</evidence>
<evidence type="ECO:0000313" key="4">
    <source>
        <dbReference type="EMBL" id="SFM18333.1"/>
    </source>
</evidence>
<keyword evidence="1 4" id="KW-0808">Transferase</keyword>
<dbReference type="OrthoDB" id="43754at2157"/>
<keyword evidence="2" id="KW-0012">Acyltransferase</keyword>
<dbReference type="InterPro" id="IPR000182">
    <property type="entry name" value="GNAT_dom"/>
</dbReference>
<evidence type="ECO:0000259" key="3">
    <source>
        <dbReference type="PROSITE" id="PS51186"/>
    </source>
</evidence>
<reference evidence="5" key="1">
    <citation type="submission" date="2016-10" db="EMBL/GenBank/DDBJ databases">
        <authorList>
            <person name="Varghese N."/>
            <person name="Submissions S."/>
        </authorList>
    </citation>
    <scope>NUCLEOTIDE SEQUENCE [LARGE SCALE GENOMIC DNA]</scope>
    <source>
        <strain evidence="5">Mob M</strain>
    </source>
</reference>
<dbReference type="NCBIfam" id="NF007853">
    <property type="entry name" value="PRK10562.1"/>
    <property type="match status" value="1"/>
</dbReference>
<evidence type="ECO:0000256" key="1">
    <source>
        <dbReference type="ARBA" id="ARBA00022679"/>
    </source>
</evidence>
<dbReference type="AlphaFoldDB" id="A0A1I4NT70"/>
<evidence type="ECO:0000256" key="2">
    <source>
        <dbReference type="ARBA" id="ARBA00023315"/>
    </source>
</evidence>
<organism evidence="4 5">
    <name type="scientific">Methanolobus profundi</name>
    <dbReference type="NCBI Taxonomy" id="487685"/>
    <lineage>
        <taxon>Archaea</taxon>
        <taxon>Methanobacteriati</taxon>
        <taxon>Methanobacteriota</taxon>
        <taxon>Stenosarchaea group</taxon>
        <taxon>Methanomicrobia</taxon>
        <taxon>Methanosarcinales</taxon>
        <taxon>Methanosarcinaceae</taxon>
        <taxon>Methanolobus</taxon>
    </lineage>
</organism>
<dbReference type="PANTHER" id="PTHR43800">
    <property type="entry name" value="PEPTIDYL-LYSINE N-ACETYLTRANSFERASE YJAB"/>
    <property type="match status" value="1"/>
</dbReference>
<dbReference type="PROSITE" id="PS51186">
    <property type="entry name" value="GNAT"/>
    <property type="match status" value="1"/>
</dbReference>
<dbReference type="Gene3D" id="3.40.630.30">
    <property type="match status" value="1"/>
</dbReference>
<dbReference type="STRING" id="487685.SAMN04488696_0231"/>
<dbReference type="InterPro" id="IPR016181">
    <property type="entry name" value="Acyl_CoA_acyltransferase"/>
</dbReference>
<gene>
    <name evidence="4" type="ORF">SAMN04488696_0231</name>
</gene>
<feature type="domain" description="N-acetyltransferase" evidence="3">
    <location>
        <begin position="1"/>
        <end position="143"/>
    </location>
</feature>